<name>A0A285THL8_9RHOB</name>
<dbReference type="EMBL" id="OBMT01000022">
    <property type="protein sequence ID" value="SOC21238.1"/>
    <property type="molecule type" value="Genomic_DNA"/>
</dbReference>
<reference evidence="2" key="1">
    <citation type="submission" date="2017-08" db="EMBL/GenBank/DDBJ databases">
        <authorList>
            <person name="Varghese N."/>
            <person name="Submissions S."/>
        </authorList>
    </citation>
    <scope>NUCLEOTIDE SEQUENCE [LARGE SCALE GENOMIC DNA]</scope>
    <source>
        <strain evidence="2">JA276</strain>
    </source>
</reference>
<evidence type="ECO:0000313" key="1">
    <source>
        <dbReference type="EMBL" id="SOC21238.1"/>
    </source>
</evidence>
<dbReference type="OrthoDB" id="19542at2"/>
<evidence type="ECO:0000313" key="2">
    <source>
        <dbReference type="Proteomes" id="UP000219111"/>
    </source>
</evidence>
<dbReference type="SUPFAM" id="SSF56935">
    <property type="entry name" value="Porins"/>
    <property type="match status" value="1"/>
</dbReference>
<proteinExistence type="predicted"/>
<dbReference type="RefSeq" id="WP_097071434.1">
    <property type="nucleotide sequence ID" value="NZ_OBMT01000022.1"/>
</dbReference>
<gene>
    <name evidence="1" type="ORF">SAMN05877831_1226</name>
</gene>
<accession>A0A285THL8</accession>
<keyword evidence="2" id="KW-1185">Reference proteome</keyword>
<dbReference type="InterPro" id="IPR010344">
    <property type="entry name" value="YbjH"/>
</dbReference>
<protein>
    <submittedName>
        <fullName evidence="1">Exopolysaccharide biosynthesis protein YbjH</fullName>
    </submittedName>
</protein>
<sequence>MAQKSQTIRLTTVPALAGLCGIFLAAGGVGAQERGLGWGYNSYGIPGIIDMPSALGREDAEIGLSSSHFAGQTRNTFTFQISDRLSASFRYALMHDIRPNFGSVASNYYDRSFSVQYRFIDEANCMPAAAVGLNDLVGTGIYAGEYVVATKTFSPKVRASLGLGWGRLGSFGGFSNPLGALASSFKTRPAPAGGMGGTFQPSAWFRGDAALFGGVEWRPNDRWRLIAEYSSDDYSREDQAFSHKSPFNFGVDYRYSERTTMSARYLYGSEIGVQFTYSFNPKHPPNGSGLDAAPPPVVPRAALAGPALGIEAPDLIASARSALAAEGLALEGLERDGTTLRIQIANDRYAISSQAVGRAARVLTHIAPVAVERFDVRLSANGMPVSSVLLRRADMEALEFDSVASDLMRARSRITNAPEALADNAGRYPKFRYGFEPYLTPSLFDPDAPMRADLGVAATMRFEPMAGLVFSGWLQQKAVGNLDQTIRPSTSVLPHVRSDGYLYYKGSDTALTELTAAYYFRPGADLYGRVTVGLLERMYGGVSSELLWKPQNSRLALGAEVNWVKQRSFDKMFGFRAYDVATGHLSAYYQFNNGYSGQLDIGRYLADDTGATLTLAREFDNGWKVATFATLTNVSATTFGEGSFDKGITLTIPIDWIIGKPQRKAITTTIRPVQRDGGARLYVPGRLYETVRGQHASAFDASWGRFWK</sequence>
<organism evidence="1 2">
    <name type="scientific">Rhodobacter maris</name>
    <dbReference type="NCBI Taxonomy" id="446682"/>
    <lineage>
        <taxon>Bacteria</taxon>
        <taxon>Pseudomonadati</taxon>
        <taxon>Pseudomonadota</taxon>
        <taxon>Alphaproteobacteria</taxon>
        <taxon>Rhodobacterales</taxon>
        <taxon>Rhodobacter group</taxon>
        <taxon>Rhodobacter</taxon>
    </lineage>
</organism>
<dbReference type="Proteomes" id="UP000219111">
    <property type="component" value="Unassembled WGS sequence"/>
</dbReference>
<dbReference type="Pfam" id="PF06082">
    <property type="entry name" value="YjbH"/>
    <property type="match status" value="1"/>
</dbReference>
<dbReference type="AlphaFoldDB" id="A0A285THL8"/>